<dbReference type="Proteomes" id="UP001107558">
    <property type="component" value="Chromosome 1"/>
</dbReference>
<dbReference type="CDD" id="cd00037">
    <property type="entry name" value="CLECT"/>
    <property type="match status" value="1"/>
</dbReference>
<dbReference type="Pfam" id="PF00059">
    <property type="entry name" value="Lectin_C"/>
    <property type="match status" value="1"/>
</dbReference>
<dbReference type="AlphaFoldDB" id="A0A9J6CNA9"/>
<name>A0A9J6CNA9_POLVA</name>
<evidence type="ECO:0000313" key="3">
    <source>
        <dbReference type="EMBL" id="KAG5683721.1"/>
    </source>
</evidence>
<dbReference type="InterPro" id="IPR050111">
    <property type="entry name" value="C-type_lectin/snaclec_domain"/>
</dbReference>
<feature type="signal peptide" evidence="1">
    <location>
        <begin position="1"/>
        <end position="19"/>
    </location>
</feature>
<dbReference type="SMART" id="SM00034">
    <property type="entry name" value="CLECT"/>
    <property type="match status" value="1"/>
</dbReference>
<keyword evidence="4" id="KW-1185">Reference proteome</keyword>
<feature type="chain" id="PRO_5039945072" description="C-type lectin domain-containing protein" evidence="1">
    <location>
        <begin position="20"/>
        <end position="179"/>
    </location>
</feature>
<dbReference type="EMBL" id="JADBJN010000001">
    <property type="protein sequence ID" value="KAG5683721.1"/>
    <property type="molecule type" value="Genomic_DNA"/>
</dbReference>
<dbReference type="InterPro" id="IPR001304">
    <property type="entry name" value="C-type_lectin-like"/>
</dbReference>
<protein>
    <recommendedName>
        <fullName evidence="2">C-type lectin domain-containing protein</fullName>
    </recommendedName>
</protein>
<gene>
    <name evidence="3" type="ORF">PVAND_012986</name>
</gene>
<dbReference type="PANTHER" id="PTHR22803">
    <property type="entry name" value="MANNOSE, PHOSPHOLIPASE, LECTIN RECEPTOR RELATED"/>
    <property type="match status" value="1"/>
</dbReference>
<reference evidence="3" key="1">
    <citation type="submission" date="2021-03" db="EMBL/GenBank/DDBJ databases">
        <title>Chromosome level genome of the anhydrobiotic midge Polypedilum vanderplanki.</title>
        <authorList>
            <person name="Yoshida Y."/>
            <person name="Kikawada T."/>
            <person name="Gusev O."/>
        </authorList>
    </citation>
    <scope>NUCLEOTIDE SEQUENCE</scope>
    <source>
        <strain evidence="3">NIAS01</strain>
        <tissue evidence="3">Whole body or cell culture</tissue>
    </source>
</reference>
<feature type="domain" description="C-type lectin" evidence="2">
    <location>
        <begin position="41"/>
        <end position="159"/>
    </location>
</feature>
<dbReference type="OrthoDB" id="6340082at2759"/>
<dbReference type="PROSITE" id="PS50041">
    <property type="entry name" value="C_TYPE_LECTIN_2"/>
    <property type="match status" value="1"/>
</dbReference>
<proteinExistence type="predicted"/>
<sequence length="179" mass="20286">MKSQLFLFLLLLIFSKSWAQNKYPPFSKLTTYCSTSDDGTVISKTYYVSNYVQGNWLEAFLYCKAFDMDLASFDTLDEVNAVAAIKKAQSNLFTSYTLIGGMSNKMNSNDWFWVSNGNKISYTIPWNWGEPNNYGGKEWCLSIGPTADAMKFNDIACHKLFVDDLSFMCQQVDTTADSC</sequence>
<comment type="caution">
    <text evidence="3">The sequence shown here is derived from an EMBL/GenBank/DDBJ whole genome shotgun (WGS) entry which is preliminary data.</text>
</comment>
<dbReference type="InterPro" id="IPR016186">
    <property type="entry name" value="C-type_lectin-like/link_sf"/>
</dbReference>
<dbReference type="SUPFAM" id="SSF56436">
    <property type="entry name" value="C-type lectin-like"/>
    <property type="match status" value="1"/>
</dbReference>
<evidence type="ECO:0000313" key="4">
    <source>
        <dbReference type="Proteomes" id="UP001107558"/>
    </source>
</evidence>
<evidence type="ECO:0000256" key="1">
    <source>
        <dbReference type="SAM" id="SignalP"/>
    </source>
</evidence>
<organism evidence="3 4">
    <name type="scientific">Polypedilum vanderplanki</name>
    <name type="common">Sleeping chironomid midge</name>
    <dbReference type="NCBI Taxonomy" id="319348"/>
    <lineage>
        <taxon>Eukaryota</taxon>
        <taxon>Metazoa</taxon>
        <taxon>Ecdysozoa</taxon>
        <taxon>Arthropoda</taxon>
        <taxon>Hexapoda</taxon>
        <taxon>Insecta</taxon>
        <taxon>Pterygota</taxon>
        <taxon>Neoptera</taxon>
        <taxon>Endopterygota</taxon>
        <taxon>Diptera</taxon>
        <taxon>Nematocera</taxon>
        <taxon>Chironomoidea</taxon>
        <taxon>Chironomidae</taxon>
        <taxon>Chironominae</taxon>
        <taxon>Polypedilum</taxon>
        <taxon>Polypedilum</taxon>
    </lineage>
</organism>
<evidence type="ECO:0000259" key="2">
    <source>
        <dbReference type="PROSITE" id="PS50041"/>
    </source>
</evidence>
<accession>A0A9J6CNA9</accession>
<keyword evidence="1" id="KW-0732">Signal</keyword>
<dbReference type="InterPro" id="IPR016187">
    <property type="entry name" value="CTDL_fold"/>
</dbReference>
<dbReference type="Gene3D" id="3.10.100.10">
    <property type="entry name" value="Mannose-Binding Protein A, subunit A"/>
    <property type="match status" value="1"/>
</dbReference>